<dbReference type="EMBL" id="LMXI01000060">
    <property type="protein sequence ID" value="KRT59916.1"/>
    <property type="molecule type" value="Genomic_DNA"/>
</dbReference>
<dbReference type="RefSeq" id="WP_057956475.1">
    <property type="nucleotide sequence ID" value="NZ_KQ556931.1"/>
</dbReference>
<gene>
    <name evidence="9" type="ORF">Ga0074115_12740</name>
    <name evidence="10" type="ORF">Ga0076813_16344</name>
</gene>
<dbReference type="PATRIC" id="fig|54398.3.peg.845"/>
<keyword evidence="4 7" id="KW-0812">Transmembrane</keyword>
<evidence type="ECO:0000256" key="8">
    <source>
        <dbReference type="SAM" id="Phobius"/>
    </source>
</evidence>
<dbReference type="Gene3D" id="3.30.420.270">
    <property type="match status" value="1"/>
</dbReference>
<evidence type="ECO:0000313" key="12">
    <source>
        <dbReference type="Proteomes" id="UP000051634"/>
    </source>
</evidence>
<evidence type="ECO:0000313" key="10">
    <source>
        <dbReference type="EMBL" id="KRT59916.1"/>
    </source>
</evidence>
<dbReference type="GO" id="GO:0015031">
    <property type="term" value="P:protein transport"/>
    <property type="evidence" value="ECO:0007669"/>
    <property type="project" value="UniProtKB-KW"/>
</dbReference>
<evidence type="ECO:0000313" key="11">
    <source>
        <dbReference type="Proteomes" id="UP000051276"/>
    </source>
</evidence>
<sequence>MNLRPHRKQSPELDVTPLIDVVFLLLIFFMVSTTFDKETEIKVELPEAAGEDAENAAEMIEITIDERGNFYINQREVVSTEIDILKRAIAKAAGDRTDLPVLINADGKAPHQAVMTAMDAASQLGLVKMTFAARRPR</sequence>
<evidence type="ECO:0000256" key="1">
    <source>
        <dbReference type="ARBA" id="ARBA00004162"/>
    </source>
</evidence>
<reference evidence="11 12" key="1">
    <citation type="submission" date="2015-11" db="EMBL/GenBank/DDBJ databases">
        <title>The genome of Candidatus Endoriftia persephone in Ridgeia piscesae and population structure of the North Eastern Pacific vestimentiferan symbionts.</title>
        <authorList>
            <person name="Perez M."/>
            <person name="Juniper K.S."/>
        </authorList>
    </citation>
    <scope>NUCLEOTIDE SEQUENCE [LARGE SCALE GENOMIC DNA]</scope>
    <source>
        <strain evidence="10">Ind10</strain>
        <strain evidence="9">Ind11</strain>
    </source>
</reference>
<evidence type="ECO:0000256" key="3">
    <source>
        <dbReference type="ARBA" id="ARBA00022475"/>
    </source>
</evidence>
<dbReference type="PANTHER" id="PTHR30558:SF3">
    <property type="entry name" value="BIOPOLYMER TRANSPORT PROTEIN EXBD-RELATED"/>
    <property type="match status" value="1"/>
</dbReference>
<keyword evidence="7" id="KW-0653">Protein transport</keyword>
<evidence type="ECO:0000313" key="9">
    <source>
        <dbReference type="EMBL" id="KRT55931.1"/>
    </source>
</evidence>
<evidence type="ECO:0000256" key="4">
    <source>
        <dbReference type="ARBA" id="ARBA00022692"/>
    </source>
</evidence>
<evidence type="ECO:0000256" key="6">
    <source>
        <dbReference type="ARBA" id="ARBA00023136"/>
    </source>
</evidence>
<accession>A0A0T5ZAM7</accession>
<comment type="similarity">
    <text evidence="2 7">Belongs to the ExbD/TolR family.</text>
</comment>
<dbReference type="STRING" id="54398.Ga0074115_12740"/>
<organism evidence="10 11">
    <name type="scientific">endosymbiont of Ridgeia piscesae</name>
    <dbReference type="NCBI Taxonomy" id="54398"/>
    <lineage>
        <taxon>Bacteria</taxon>
        <taxon>Pseudomonadati</taxon>
        <taxon>Pseudomonadota</taxon>
        <taxon>Gammaproteobacteria</taxon>
        <taxon>sulfur-oxidizing symbionts</taxon>
    </lineage>
</organism>
<dbReference type="PANTHER" id="PTHR30558">
    <property type="entry name" value="EXBD MEMBRANE COMPONENT OF PMF-DRIVEN MACROMOLECULE IMPORT SYSTEM"/>
    <property type="match status" value="1"/>
</dbReference>
<keyword evidence="5 8" id="KW-1133">Transmembrane helix</keyword>
<evidence type="ECO:0000256" key="2">
    <source>
        <dbReference type="ARBA" id="ARBA00005811"/>
    </source>
</evidence>
<dbReference type="EMBL" id="LDXT01000070">
    <property type="protein sequence ID" value="KRT55931.1"/>
    <property type="molecule type" value="Genomic_DNA"/>
</dbReference>
<keyword evidence="6 8" id="KW-0472">Membrane</keyword>
<keyword evidence="7" id="KW-0813">Transport</keyword>
<dbReference type="AlphaFoldDB" id="A0A0T5ZAM7"/>
<evidence type="ECO:0000256" key="5">
    <source>
        <dbReference type="ARBA" id="ARBA00022989"/>
    </source>
</evidence>
<dbReference type="Proteomes" id="UP000051634">
    <property type="component" value="Unassembled WGS sequence"/>
</dbReference>
<dbReference type="GO" id="GO:0022857">
    <property type="term" value="F:transmembrane transporter activity"/>
    <property type="evidence" value="ECO:0007669"/>
    <property type="project" value="InterPro"/>
</dbReference>
<dbReference type="InterPro" id="IPR003400">
    <property type="entry name" value="ExbD"/>
</dbReference>
<keyword evidence="12" id="KW-1185">Reference proteome</keyword>
<dbReference type="Proteomes" id="UP000051276">
    <property type="component" value="Unassembled WGS sequence"/>
</dbReference>
<dbReference type="Pfam" id="PF02472">
    <property type="entry name" value="ExbD"/>
    <property type="match status" value="1"/>
</dbReference>
<evidence type="ECO:0000256" key="7">
    <source>
        <dbReference type="RuleBase" id="RU003879"/>
    </source>
</evidence>
<comment type="subcellular location">
    <subcellularLocation>
        <location evidence="1">Cell membrane</location>
        <topology evidence="1">Single-pass membrane protein</topology>
    </subcellularLocation>
    <subcellularLocation>
        <location evidence="7">Cell membrane</location>
        <topology evidence="7">Single-pass type II membrane protein</topology>
    </subcellularLocation>
</comment>
<name>A0A0T5ZAM7_9GAMM</name>
<comment type="caution">
    <text evidence="10">The sequence shown here is derived from an EMBL/GenBank/DDBJ whole genome shotgun (WGS) entry which is preliminary data.</text>
</comment>
<keyword evidence="3" id="KW-1003">Cell membrane</keyword>
<dbReference type="GO" id="GO:0005886">
    <property type="term" value="C:plasma membrane"/>
    <property type="evidence" value="ECO:0007669"/>
    <property type="project" value="UniProtKB-SubCell"/>
</dbReference>
<protein>
    <submittedName>
        <fullName evidence="10">Biopolymer transport protein ExbD</fullName>
    </submittedName>
</protein>
<proteinExistence type="inferred from homology"/>
<dbReference type="OrthoDB" id="9793581at2"/>
<feature type="transmembrane region" description="Helical" evidence="8">
    <location>
        <begin position="15"/>
        <end position="35"/>
    </location>
</feature>